<evidence type="ECO:0000256" key="2">
    <source>
        <dbReference type="ARBA" id="ARBA00023015"/>
    </source>
</evidence>
<evidence type="ECO:0000256" key="5">
    <source>
        <dbReference type="PROSITE-ProRule" id="PRU00335"/>
    </source>
</evidence>
<dbReference type="PROSITE" id="PS50977">
    <property type="entry name" value="HTH_TETR_2"/>
    <property type="match status" value="1"/>
</dbReference>
<evidence type="ECO:0000256" key="4">
    <source>
        <dbReference type="ARBA" id="ARBA00023163"/>
    </source>
</evidence>
<dbReference type="InterPro" id="IPR009057">
    <property type="entry name" value="Homeodomain-like_sf"/>
</dbReference>
<feature type="domain" description="HTH tetR-type" evidence="8">
    <location>
        <begin position="19"/>
        <end position="79"/>
    </location>
</feature>
<comment type="caution">
    <text evidence="9">The sequence shown here is derived from an EMBL/GenBank/DDBJ whole genome shotgun (WGS) entry which is preliminary data.</text>
</comment>
<accession>A0ABD5ISL3</accession>
<dbReference type="SUPFAM" id="SSF46689">
    <property type="entry name" value="Homeodomain-like"/>
    <property type="match status" value="1"/>
</dbReference>
<keyword evidence="2" id="KW-0805">Transcription regulation</keyword>
<feature type="DNA-binding region" description="H-T-H motif" evidence="5">
    <location>
        <begin position="42"/>
        <end position="61"/>
    </location>
</feature>
<dbReference type="Gene3D" id="1.10.357.10">
    <property type="entry name" value="Tetracycline Repressor, domain 2"/>
    <property type="match status" value="1"/>
</dbReference>
<dbReference type="InterPro" id="IPR023772">
    <property type="entry name" value="DNA-bd_HTH_TetR-type_CS"/>
</dbReference>
<dbReference type="InterPro" id="IPR050109">
    <property type="entry name" value="HTH-type_TetR-like_transc_reg"/>
</dbReference>
<keyword evidence="1" id="KW-0678">Repressor</keyword>
<evidence type="ECO:0000256" key="6">
    <source>
        <dbReference type="SAM" id="Coils"/>
    </source>
</evidence>
<sequence>MNQSREKRKPGRPKATESSQTMIQILRTASALFMEHGFEKVSLETVAKTCGLTKASVYYYFSNKSMLFTKCLLFVLKVAHDQTVAIMNGPGTLQERLREVAIRYMQNTYVDFETMMREASSELSEEQTAEIRNAERKLHEVLEHAFQKAMEKEEIVPYDPFLLSHLFVAMLTVRNRREVMNKRQMVEEVASEMVRLLLNGLSPR</sequence>
<dbReference type="InterPro" id="IPR036271">
    <property type="entry name" value="Tet_transcr_reg_TetR-rel_C_sf"/>
</dbReference>
<dbReference type="PANTHER" id="PTHR30055:SF175">
    <property type="entry name" value="HTH-TYPE TRANSCRIPTIONAL REPRESSOR KSTR2"/>
    <property type="match status" value="1"/>
</dbReference>
<keyword evidence="6" id="KW-0175">Coiled coil</keyword>
<dbReference type="Proteomes" id="UP001339962">
    <property type="component" value="Unassembled WGS sequence"/>
</dbReference>
<dbReference type="Pfam" id="PF00440">
    <property type="entry name" value="TetR_N"/>
    <property type="match status" value="1"/>
</dbReference>
<organism evidence="9 10">
    <name type="scientific">Anoxybacteroides rupiense</name>
    <dbReference type="NCBI Taxonomy" id="311460"/>
    <lineage>
        <taxon>Bacteria</taxon>
        <taxon>Bacillati</taxon>
        <taxon>Bacillota</taxon>
        <taxon>Bacilli</taxon>
        <taxon>Bacillales</taxon>
        <taxon>Anoxybacillaceae</taxon>
        <taxon>Anoxybacteroides</taxon>
    </lineage>
</organism>
<dbReference type="PRINTS" id="PR00455">
    <property type="entry name" value="HTHTETR"/>
</dbReference>
<evidence type="ECO:0000256" key="7">
    <source>
        <dbReference type="SAM" id="MobiDB-lite"/>
    </source>
</evidence>
<dbReference type="AlphaFoldDB" id="A0ABD5ISL3"/>
<keyword evidence="4" id="KW-0804">Transcription</keyword>
<evidence type="ECO:0000313" key="9">
    <source>
        <dbReference type="EMBL" id="MED5051282.1"/>
    </source>
</evidence>
<proteinExistence type="predicted"/>
<feature type="coiled-coil region" evidence="6">
    <location>
        <begin position="117"/>
        <end position="144"/>
    </location>
</feature>
<dbReference type="RefSeq" id="WP_080861394.1">
    <property type="nucleotide sequence ID" value="NZ_JARTLI010000005.1"/>
</dbReference>
<dbReference type="GO" id="GO:0003677">
    <property type="term" value="F:DNA binding"/>
    <property type="evidence" value="ECO:0007669"/>
    <property type="project" value="UniProtKB-UniRule"/>
</dbReference>
<evidence type="ECO:0000256" key="1">
    <source>
        <dbReference type="ARBA" id="ARBA00022491"/>
    </source>
</evidence>
<dbReference type="SUPFAM" id="SSF48498">
    <property type="entry name" value="Tetracyclin repressor-like, C-terminal domain"/>
    <property type="match status" value="1"/>
</dbReference>
<dbReference type="PANTHER" id="PTHR30055">
    <property type="entry name" value="HTH-TYPE TRANSCRIPTIONAL REGULATOR RUTR"/>
    <property type="match status" value="1"/>
</dbReference>
<name>A0ABD5ISL3_9BACL</name>
<dbReference type="InterPro" id="IPR001647">
    <property type="entry name" value="HTH_TetR"/>
</dbReference>
<gene>
    <name evidence="9" type="ORF">P9850_05315</name>
</gene>
<keyword evidence="3 5" id="KW-0238">DNA-binding</keyword>
<dbReference type="EMBL" id="JARTLI010000005">
    <property type="protein sequence ID" value="MED5051282.1"/>
    <property type="molecule type" value="Genomic_DNA"/>
</dbReference>
<feature type="compositionally biased region" description="Basic residues" evidence="7">
    <location>
        <begin position="1"/>
        <end position="12"/>
    </location>
</feature>
<feature type="region of interest" description="Disordered" evidence="7">
    <location>
        <begin position="1"/>
        <end position="20"/>
    </location>
</feature>
<evidence type="ECO:0000259" key="8">
    <source>
        <dbReference type="PROSITE" id="PS50977"/>
    </source>
</evidence>
<dbReference type="PROSITE" id="PS01081">
    <property type="entry name" value="HTH_TETR_1"/>
    <property type="match status" value="1"/>
</dbReference>
<dbReference type="Gene3D" id="1.10.10.60">
    <property type="entry name" value="Homeodomain-like"/>
    <property type="match status" value="1"/>
</dbReference>
<dbReference type="GO" id="GO:0006355">
    <property type="term" value="P:regulation of DNA-templated transcription"/>
    <property type="evidence" value="ECO:0007669"/>
    <property type="project" value="UniProtKB-ARBA"/>
</dbReference>
<protein>
    <submittedName>
        <fullName evidence="9">TetR/AcrR family transcriptional regulator</fullName>
    </submittedName>
</protein>
<evidence type="ECO:0000256" key="3">
    <source>
        <dbReference type="ARBA" id="ARBA00023125"/>
    </source>
</evidence>
<evidence type="ECO:0000313" key="10">
    <source>
        <dbReference type="Proteomes" id="UP001339962"/>
    </source>
</evidence>
<reference evidence="9 10" key="1">
    <citation type="submission" date="2023-03" db="EMBL/GenBank/DDBJ databases">
        <title>Bacillus Genome Sequencing.</title>
        <authorList>
            <person name="Dunlap C."/>
        </authorList>
    </citation>
    <scope>NUCLEOTIDE SEQUENCE [LARGE SCALE GENOMIC DNA]</scope>
    <source>
        <strain evidence="9 10">NRS-38</strain>
    </source>
</reference>